<dbReference type="OrthoDB" id="5522160at2"/>
<organism evidence="1 2">
    <name type="scientific">Corallococcus sicarius</name>
    <dbReference type="NCBI Taxonomy" id="2316726"/>
    <lineage>
        <taxon>Bacteria</taxon>
        <taxon>Pseudomonadati</taxon>
        <taxon>Myxococcota</taxon>
        <taxon>Myxococcia</taxon>
        <taxon>Myxococcales</taxon>
        <taxon>Cystobacterineae</taxon>
        <taxon>Myxococcaceae</taxon>
        <taxon>Corallococcus</taxon>
    </lineage>
</organism>
<dbReference type="AlphaFoldDB" id="A0A3A8MZQ0"/>
<comment type="caution">
    <text evidence="1">The sequence shown here is derived from an EMBL/GenBank/DDBJ whole genome shotgun (WGS) entry which is preliminary data.</text>
</comment>
<name>A0A3A8MZQ0_9BACT</name>
<reference evidence="2" key="1">
    <citation type="submission" date="2018-09" db="EMBL/GenBank/DDBJ databases">
        <authorList>
            <person name="Livingstone P.G."/>
            <person name="Whitworth D.E."/>
        </authorList>
    </citation>
    <scope>NUCLEOTIDE SEQUENCE [LARGE SCALE GENOMIC DNA]</scope>
    <source>
        <strain evidence="2">CA040B</strain>
    </source>
</reference>
<proteinExistence type="predicted"/>
<gene>
    <name evidence="1" type="ORF">D7X12_32085</name>
</gene>
<evidence type="ECO:0000313" key="2">
    <source>
        <dbReference type="Proteomes" id="UP000273405"/>
    </source>
</evidence>
<keyword evidence="2" id="KW-1185">Reference proteome</keyword>
<dbReference type="EMBL" id="RAWG01000284">
    <property type="protein sequence ID" value="RKH36759.1"/>
    <property type="molecule type" value="Genomic_DNA"/>
</dbReference>
<evidence type="ECO:0008006" key="3">
    <source>
        <dbReference type="Google" id="ProtNLM"/>
    </source>
</evidence>
<dbReference type="RefSeq" id="WP_120629049.1">
    <property type="nucleotide sequence ID" value="NZ_RAWG01000284.1"/>
</dbReference>
<accession>A0A3A8MZQ0</accession>
<sequence length="320" mass="34125">MSPWLQVGLFLAVSWLAVGTGCGPVEDLSGAPVEEPGIVEQPGTLEQEAASANGLSFNGLSFNGMSSNGLSFNGLSFNGLSSQGLASSQFVTWFQTNPTLADMVMRYVVRCAVPAGQLRSYRNPVTGTTHTWAGLLGLAPDWAQGQRATTTEQQVVSACLAAHTTNSGTTMAISVLGLNGRGQAIPYSSVELSGFAKQEACFFGNLFTDEGIYVASDQGLLRGSQSSPRGCALSPGPLERVEENCPPIVPLSSCDVYCESSLFKPYHSRCTYQGRSYRPITTRLRRQDVFECGDGICQFTESCGLGTSYRSCLRDCGPCR</sequence>
<evidence type="ECO:0000313" key="1">
    <source>
        <dbReference type="EMBL" id="RKH36759.1"/>
    </source>
</evidence>
<dbReference type="Proteomes" id="UP000273405">
    <property type="component" value="Unassembled WGS sequence"/>
</dbReference>
<protein>
    <recommendedName>
        <fullName evidence="3">GLTT repeat-containing protein</fullName>
    </recommendedName>
</protein>